<gene>
    <name evidence="3" type="ORF">BS50DRAFT_668632</name>
</gene>
<feature type="region of interest" description="Disordered" evidence="1">
    <location>
        <begin position="23"/>
        <end position="61"/>
    </location>
</feature>
<evidence type="ECO:0000256" key="1">
    <source>
        <dbReference type="SAM" id="MobiDB-lite"/>
    </source>
</evidence>
<accession>A0A2T2NLU3</accession>
<proteinExistence type="predicted"/>
<protein>
    <recommendedName>
        <fullName evidence="5">Ubiquitin 3 binding protein But2 C-terminal domain-containing protein</fullName>
    </recommendedName>
</protein>
<evidence type="ECO:0000313" key="4">
    <source>
        <dbReference type="Proteomes" id="UP000240883"/>
    </source>
</evidence>
<dbReference type="Pfam" id="PF04681">
    <property type="entry name" value="Bys1"/>
    <property type="match status" value="1"/>
</dbReference>
<dbReference type="STRING" id="1448308.A0A2T2NLU3"/>
<dbReference type="AlphaFoldDB" id="A0A2T2NLU3"/>
<feature type="signal peptide" evidence="2">
    <location>
        <begin position="1"/>
        <end position="18"/>
    </location>
</feature>
<organism evidence="3 4">
    <name type="scientific">Corynespora cassiicola Philippines</name>
    <dbReference type="NCBI Taxonomy" id="1448308"/>
    <lineage>
        <taxon>Eukaryota</taxon>
        <taxon>Fungi</taxon>
        <taxon>Dikarya</taxon>
        <taxon>Ascomycota</taxon>
        <taxon>Pezizomycotina</taxon>
        <taxon>Dothideomycetes</taxon>
        <taxon>Pleosporomycetidae</taxon>
        <taxon>Pleosporales</taxon>
        <taxon>Corynesporascaceae</taxon>
        <taxon>Corynespora</taxon>
    </lineage>
</organism>
<reference evidence="3 4" key="1">
    <citation type="journal article" date="2018" name="Front. Microbiol.">
        <title>Genome-Wide Analysis of Corynespora cassiicola Leaf Fall Disease Putative Effectors.</title>
        <authorList>
            <person name="Lopez D."/>
            <person name="Ribeiro S."/>
            <person name="Label P."/>
            <person name="Fumanal B."/>
            <person name="Venisse J.S."/>
            <person name="Kohler A."/>
            <person name="de Oliveira R.R."/>
            <person name="Labutti K."/>
            <person name="Lipzen A."/>
            <person name="Lail K."/>
            <person name="Bauer D."/>
            <person name="Ohm R.A."/>
            <person name="Barry K.W."/>
            <person name="Spatafora J."/>
            <person name="Grigoriev I.V."/>
            <person name="Martin F.M."/>
            <person name="Pujade-Renaud V."/>
        </authorList>
    </citation>
    <scope>NUCLEOTIDE SEQUENCE [LARGE SCALE GENOMIC DNA]</scope>
    <source>
        <strain evidence="3 4">Philippines</strain>
    </source>
</reference>
<sequence length="245" mass="25613">MIIFTFFTLLPILCKASAVDTKRAQPENPGCPAPQVPIGTPSVSAPNSTPAKPSAQPPVPAGQFATVSPKQFKALSVKSSTTTIKNSCGYSLFVQSVGGEGCPPSQNIEIKPGSTYEEKLRECKSGGISLKVSKSMGAHPVVQVEYTHFTDPKNLWLSYDLSLIDCLKGGQGDFPGEDAADCVGHESGLQMGSGPGCPVFSCLGGEICNATTYWTKEFNYQPNAPVGGCSSPNGIAAEFCAGLNK</sequence>
<evidence type="ECO:0000256" key="2">
    <source>
        <dbReference type="SAM" id="SignalP"/>
    </source>
</evidence>
<dbReference type="InterPro" id="IPR037176">
    <property type="entry name" value="Osmotin/thaumatin-like_sf"/>
</dbReference>
<evidence type="ECO:0000313" key="3">
    <source>
        <dbReference type="EMBL" id="PSN66028.1"/>
    </source>
</evidence>
<dbReference type="OrthoDB" id="5144514at2759"/>
<feature type="chain" id="PRO_5015475315" description="Ubiquitin 3 binding protein But2 C-terminal domain-containing protein" evidence="2">
    <location>
        <begin position="19"/>
        <end position="245"/>
    </location>
</feature>
<feature type="compositionally biased region" description="Polar residues" evidence="1">
    <location>
        <begin position="41"/>
        <end position="51"/>
    </location>
</feature>
<name>A0A2T2NLU3_CORCC</name>
<evidence type="ECO:0008006" key="5">
    <source>
        <dbReference type="Google" id="ProtNLM"/>
    </source>
</evidence>
<keyword evidence="2" id="KW-0732">Signal</keyword>
<dbReference type="InterPro" id="IPR006771">
    <property type="entry name" value="CetA-like"/>
</dbReference>
<dbReference type="Proteomes" id="UP000240883">
    <property type="component" value="Unassembled WGS sequence"/>
</dbReference>
<dbReference type="SUPFAM" id="SSF49870">
    <property type="entry name" value="Osmotin, thaumatin-like protein"/>
    <property type="match status" value="1"/>
</dbReference>
<keyword evidence="4" id="KW-1185">Reference proteome</keyword>
<dbReference type="EMBL" id="KZ678136">
    <property type="protein sequence ID" value="PSN66028.1"/>
    <property type="molecule type" value="Genomic_DNA"/>
</dbReference>